<dbReference type="OrthoDB" id="209819at2"/>
<dbReference type="Proteomes" id="UP000319342">
    <property type="component" value="Chromosome"/>
</dbReference>
<organism evidence="2 3">
    <name type="scientific">Rohdeia mirabilis</name>
    <dbReference type="NCBI Taxonomy" id="2528008"/>
    <lineage>
        <taxon>Bacteria</taxon>
        <taxon>Pseudomonadati</taxon>
        <taxon>Planctomycetota</taxon>
        <taxon>Planctomycetia</taxon>
        <taxon>Planctomycetia incertae sedis</taxon>
        <taxon>Rohdeia</taxon>
    </lineage>
</organism>
<evidence type="ECO:0000256" key="1">
    <source>
        <dbReference type="SAM" id="Phobius"/>
    </source>
</evidence>
<reference evidence="2 3" key="1">
    <citation type="submission" date="2019-02" db="EMBL/GenBank/DDBJ databases">
        <title>Deep-cultivation of Planctomycetes and their phenomic and genomic characterization uncovers novel biology.</title>
        <authorList>
            <person name="Wiegand S."/>
            <person name="Jogler M."/>
            <person name="Boedeker C."/>
            <person name="Pinto D."/>
            <person name="Vollmers J."/>
            <person name="Rivas-Marin E."/>
            <person name="Kohn T."/>
            <person name="Peeters S.H."/>
            <person name="Heuer A."/>
            <person name="Rast P."/>
            <person name="Oberbeckmann S."/>
            <person name="Bunk B."/>
            <person name="Jeske O."/>
            <person name="Meyerdierks A."/>
            <person name="Storesund J.E."/>
            <person name="Kallscheuer N."/>
            <person name="Luecker S."/>
            <person name="Lage O.M."/>
            <person name="Pohl T."/>
            <person name="Merkel B.J."/>
            <person name="Hornburger P."/>
            <person name="Mueller R.-W."/>
            <person name="Bruemmer F."/>
            <person name="Labrenz M."/>
            <person name="Spormann A.M."/>
            <person name="Op den Camp H."/>
            <person name="Overmann J."/>
            <person name="Amann R."/>
            <person name="Jetten M.S.M."/>
            <person name="Mascher T."/>
            <person name="Medema M.H."/>
            <person name="Devos D.P."/>
            <person name="Kaster A.-K."/>
            <person name="Ovreas L."/>
            <person name="Rohde M."/>
            <person name="Galperin M.Y."/>
            <person name="Jogler C."/>
        </authorList>
    </citation>
    <scope>NUCLEOTIDE SEQUENCE [LARGE SCALE GENOMIC DNA]</scope>
    <source>
        <strain evidence="2 3">Pla163</strain>
    </source>
</reference>
<dbReference type="AlphaFoldDB" id="A0A518D0Y6"/>
<sequence>MLIHSRSTTARGTLTGGALVRTARAARAGFTLIELMAAMLIIGILMAFLVPQIPAVLERGKITASTQNLKDIYGGILNYNAKFKRLPNKHSGVRFFACLIFDGVWENTKSSARKLTCPGVDYGALPGIADLPEEEWYSDPEAITGDSSSYAGRNTAEFPLRKPSGMDAWVATDNDPIMNFSTTTLVLYGDGNIEAIEIATLREEGLLGPEDDYLEVGEGSPVEDLQKLSLN</sequence>
<feature type="transmembrane region" description="Helical" evidence="1">
    <location>
        <begin position="35"/>
        <end position="57"/>
    </location>
</feature>
<keyword evidence="1" id="KW-1133">Transmembrane helix</keyword>
<keyword evidence="1" id="KW-0472">Membrane</keyword>
<name>A0A518D0Y6_9BACT</name>
<dbReference type="NCBIfam" id="TIGR02532">
    <property type="entry name" value="IV_pilin_GFxxxE"/>
    <property type="match status" value="1"/>
</dbReference>
<proteinExistence type="predicted"/>
<dbReference type="InterPro" id="IPR045584">
    <property type="entry name" value="Pilin-like"/>
</dbReference>
<dbReference type="PANTHER" id="PTHR30093:SF2">
    <property type="entry name" value="TYPE II SECRETION SYSTEM PROTEIN H"/>
    <property type="match status" value="1"/>
</dbReference>
<keyword evidence="1" id="KW-0812">Transmembrane</keyword>
<dbReference type="PROSITE" id="PS00409">
    <property type="entry name" value="PROKAR_NTER_METHYL"/>
    <property type="match status" value="1"/>
</dbReference>
<dbReference type="Gene3D" id="3.30.700.10">
    <property type="entry name" value="Glycoprotein, Type 4 Pilin"/>
    <property type="match status" value="1"/>
</dbReference>
<dbReference type="EMBL" id="CP036290">
    <property type="protein sequence ID" value="QDU85152.1"/>
    <property type="molecule type" value="Genomic_DNA"/>
</dbReference>
<evidence type="ECO:0000313" key="3">
    <source>
        <dbReference type="Proteomes" id="UP000319342"/>
    </source>
</evidence>
<gene>
    <name evidence="2" type="primary">xcpT</name>
    <name evidence="2" type="ORF">Pla163_22780</name>
</gene>
<dbReference type="PANTHER" id="PTHR30093">
    <property type="entry name" value="GENERAL SECRETION PATHWAY PROTEIN G"/>
    <property type="match status" value="1"/>
</dbReference>
<protein>
    <submittedName>
        <fullName evidence="2">Type II secretion system protein G</fullName>
    </submittedName>
</protein>
<dbReference type="RefSeq" id="WP_145187983.1">
    <property type="nucleotide sequence ID" value="NZ_CP036290.1"/>
</dbReference>
<keyword evidence="3" id="KW-1185">Reference proteome</keyword>
<accession>A0A518D0Y6</accession>
<dbReference type="InterPro" id="IPR012902">
    <property type="entry name" value="N_methyl_site"/>
</dbReference>
<evidence type="ECO:0000313" key="2">
    <source>
        <dbReference type="EMBL" id="QDU85152.1"/>
    </source>
</evidence>
<dbReference type="Pfam" id="PF07963">
    <property type="entry name" value="N_methyl"/>
    <property type="match status" value="1"/>
</dbReference>
<dbReference type="SUPFAM" id="SSF54523">
    <property type="entry name" value="Pili subunits"/>
    <property type="match status" value="1"/>
</dbReference>